<name>A0ABW7JUA9_9NOCA</name>
<organism evidence="1 3">
    <name type="scientific">Antrihabitans spumae</name>
    <dbReference type="NCBI Taxonomy" id="3373370"/>
    <lineage>
        <taxon>Bacteria</taxon>
        <taxon>Bacillati</taxon>
        <taxon>Actinomycetota</taxon>
        <taxon>Actinomycetes</taxon>
        <taxon>Mycobacteriales</taxon>
        <taxon>Nocardiaceae</taxon>
        <taxon>Antrihabitans</taxon>
    </lineage>
</organism>
<reference evidence="3 4" key="1">
    <citation type="submission" date="2024-10" db="EMBL/GenBank/DDBJ databases">
        <authorList>
            <person name="Riesco R."/>
        </authorList>
    </citation>
    <scope>NUCLEOTIDE SEQUENCE [LARGE SCALE GENOMIC DNA]</scope>
    <source>
        <strain evidence="1 3">NCIMB 15449</strain>
        <strain evidence="2 4">NCIMB 15450</strain>
    </source>
</reference>
<dbReference type="EMBL" id="JBIMSN010000169">
    <property type="protein sequence ID" value="MFH5232893.1"/>
    <property type="molecule type" value="Genomic_DNA"/>
</dbReference>
<keyword evidence="4" id="KW-1185">Reference proteome</keyword>
<evidence type="ECO:0000313" key="2">
    <source>
        <dbReference type="EMBL" id="MFH5232893.1"/>
    </source>
</evidence>
<dbReference type="Proteomes" id="UP001609175">
    <property type="component" value="Unassembled WGS sequence"/>
</dbReference>
<dbReference type="RefSeq" id="WP_395117901.1">
    <property type="nucleotide sequence ID" value="NZ_JBIMSN010000169.1"/>
</dbReference>
<dbReference type="InterPro" id="IPR021678">
    <property type="entry name" value="DUF3263"/>
</dbReference>
<dbReference type="EMBL" id="JBIMSO010000114">
    <property type="protein sequence ID" value="MFH5211428.1"/>
    <property type="molecule type" value="Genomic_DNA"/>
</dbReference>
<dbReference type="Proteomes" id="UP001609219">
    <property type="component" value="Unassembled WGS sequence"/>
</dbReference>
<dbReference type="Pfam" id="PF11662">
    <property type="entry name" value="DUF3263"/>
    <property type="match status" value="1"/>
</dbReference>
<comment type="caution">
    <text evidence="1">The sequence shown here is derived from an EMBL/GenBank/DDBJ whole genome shotgun (WGS) entry which is preliminary data.</text>
</comment>
<accession>A0ABW7JUA9</accession>
<evidence type="ECO:0000313" key="1">
    <source>
        <dbReference type="EMBL" id="MFH5211428.1"/>
    </source>
</evidence>
<protein>
    <submittedName>
        <fullName evidence="1">DUF3263 domain-containing protein</fullName>
    </submittedName>
</protein>
<sequence length="83" mass="9472">MASGRRELHRARLSRFDGALLDFAERWAPYDGGHEFILAEFGLTLGEYYRRLREVLSQLDAGDRDPRVVAAARHHDAIHNGQP</sequence>
<gene>
    <name evidence="1" type="ORF">ACHIPZ_24965</name>
    <name evidence="2" type="ORF">ACHIRB_30655</name>
</gene>
<evidence type="ECO:0000313" key="3">
    <source>
        <dbReference type="Proteomes" id="UP001609175"/>
    </source>
</evidence>
<evidence type="ECO:0000313" key="4">
    <source>
        <dbReference type="Proteomes" id="UP001609219"/>
    </source>
</evidence>
<proteinExistence type="predicted"/>